<evidence type="ECO:0000313" key="3">
    <source>
        <dbReference type="EMBL" id="GMR54876.1"/>
    </source>
</evidence>
<proteinExistence type="predicted"/>
<dbReference type="Proteomes" id="UP001328107">
    <property type="component" value="Unassembled WGS sequence"/>
</dbReference>
<sequence>QRSCLPLPFIDCKLHFIASELNGSAHQEAVPEDQMVKTRKQTRDEEVELGRRQVERTKKAGQRVKSSKDRRQPKGEDYLSNLPSDCLLDVLERLSYRDLDAMATVSRRLSSIAAASRQRAPRAVAERLTVVQYGDRSFDFRIFAQGSIYTGRFTNNNCRSALLSRVSVRKALPEPTSRRNHLIFKPQSISGAITTRAAQILQRFDFRRCALEYVSIDDNFLSFLEEVTASRSFITLELNACYFDTNLSEEGRERFLSIIRSAKPWKLRLDMPYDAPIVDENFLDEFANSGKDLHLHLFAEDDESTRRRPSTHFAEALPNFRNLVMLSLTLDTNWIMLPLFKRLRDKQEGYWKFRVTRQIQISDINAALDAIGLLWPQADYDHGRIMFPYGMTSPQGHYIRSTHDPTEFIVTFNTIPASFGQWTLVASFSN</sequence>
<dbReference type="PROSITE" id="PS50181">
    <property type="entry name" value="FBOX"/>
    <property type="match status" value="1"/>
</dbReference>
<comment type="caution">
    <text evidence="3">The sequence shown here is derived from an EMBL/GenBank/DDBJ whole genome shotgun (WGS) entry which is preliminary data.</text>
</comment>
<dbReference type="CDD" id="cd09917">
    <property type="entry name" value="F-box_SF"/>
    <property type="match status" value="1"/>
</dbReference>
<dbReference type="AlphaFoldDB" id="A0AAN5D156"/>
<dbReference type="Pfam" id="PF00646">
    <property type="entry name" value="F-box"/>
    <property type="match status" value="1"/>
</dbReference>
<dbReference type="EMBL" id="BTRK01000005">
    <property type="protein sequence ID" value="GMR54876.1"/>
    <property type="molecule type" value="Genomic_DNA"/>
</dbReference>
<gene>
    <name evidence="3" type="ORF">PMAYCL1PPCAC_25071</name>
</gene>
<keyword evidence="4" id="KW-1185">Reference proteome</keyword>
<dbReference type="SUPFAM" id="SSF81383">
    <property type="entry name" value="F-box domain"/>
    <property type="match status" value="1"/>
</dbReference>
<feature type="non-terminal residue" evidence="3">
    <location>
        <position position="1"/>
    </location>
</feature>
<name>A0AAN5D156_9BILA</name>
<feature type="compositionally biased region" description="Basic and acidic residues" evidence="1">
    <location>
        <begin position="66"/>
        <end position="77"/>
    </location>
</feature>
<feature type="domain" description="F-box" evidence="2">
    <location>
        <begin position="76"/>
        <end position="128"/>
    </location>
</feature>
<accession>A0AAN5D156</accession>
<reference evidence="4" key="1">
    <citation type="submission" date="2022-10" db="EMBL/GenBank/DDBJ databases">
        <title>Genome assembly of Pristionchus species.</title>
        <authorList>
            <person name="Yoshida K."/>
            <person name="Sommer R.J."/>
        </authorList>
    </citation>
    <scope>NUCLEOTIDE SEQUENCE [LARGE SCALE GENOMIC DNA]</scope>
    <source>
        <strain evidence="4">RS5460</strain>
    </source>
</reference>
<feature type="compositionally biased region" description="Basic and acidic residues" evidence="1">
    <location>
        <begin position="41"/>
        <end position="58"/>
    </location>
</feature>
<dbReference type="InterPro" id="IPR036047">
    <property type="entry name" value="F-box-like_dom_sf"/>
</dbReference>
<protein>
    <recommendedName>
        <fullName evidence="2">F-box domain-containing protein</fullName>
    </recommendedName>
</protein>
<dbReference type="InterPro" id="IPR001810">
    <property type="entry name" value="F-box_dom"/>
</dbReference>
<evidence type="ECO:0000256" key="1">
    <source>
        <dbReference type="SAM" id="MobiDB-lite"/>
    </source>
</evidence>
<feature type="region of interest" description="Disordered" evidence="1">
    <location>
        <begin position="27"/>
        <end position="78"/>
    </location>
</feature>
<evidence type="ECO:0000259" key="2">
    <source>
        <dbReference type="PROSITE" id="PS50181"/>
    </source>
</evidence>
<evidence type="ECO:0000313" key="4">
    <source>
        <dbReference type="Proteomes" id="UP001328107"/>
    </source>
</evidence>
<organism evidence="3 4">
    <name type="scientific">Pristionchus mayeri</name>
    <dbReference type="NCBI Taxonomy" id="1317129"/>
    <lineage>
        <taxon>Eukaryota</taxon>
        <taxon>Metazoa</taxon>
        <taxon>Ecdysozoa</taxon>
        <taxon>Nematoda</taxon>
        <taxon>Chromadorea</taxon>
        <taxon>Rhabditida</taxon>
        <taxon>Rhabditina</taxon>
        <taxon>Diplogasteromorpha</taxon>
        <taxon>Diplogasteroidea</taxon>
        <taxon>Neodiplogasteridae</taxon>
        <taxon>Pristionchus</taxon>
    </lineage>
</organism>